<evidence type="ECO:0000313" key="2">
    <source>
        <dbReference type="EMBL" id="GHC37846.1"/>
    </source>
</evidence>
<feature type="region of interest" description="Disordered" evidence="1">
    <location>
        <begin position="59"/>
        <end position="196"/>
    </location>
</feature>
<gene>
    <name evidence="2" type="ORF">GCM10010507_09230</name>
</gene>
<protein>
    <submittedName>
        <fullName evidence="2">Uncharacterized protein</fullName>
    </submittedName>
</protein>
<sequence>MADARAPRVSWAGRGQLGRGPVPPYPKAVRPMRATSAHASTFTRIAAAAVATLALGGCMSVSDAGRPAPAGTGKQRETGTQPDGGLQLPGSRPGRTDAKSVKGGASGSPAAKGGRSGSASATPSAAPGASPPAGRPGKPGAQPKPPGAGPGTSPVPGKPPAPSQPPTQAPPTQAPPSSPPQPPGPTAPSAPQPGPS</sequence>
<evidence type="ECO:0000256" key="1">
    <source>
        <dbReference type="SAM" id="MobiDB-lite"/>
    </source>
</evidence>
<feature type="compositionally biased region" description="Low complexity" evidence="1">
    <location>
        <begin position="101"/>
        <end position="128"/>
    </location>
</feature>
<feature type="compositionally biased region" description="Pro residues" evidence="1">
    <location>
        <begin position="156"/>
        <end position="196"/>
    </location>
</feature>
<reference evidence="2" key="1">
    <citation type="journal article" date="2014" name="Int. J. Syst. Evol. Microbiol.">
        <title>Complete genome sequence of Corynebacterium casei LMG S-19264T (=DSM 44701T), isolated from a smear-ripened cheese.</title>
        <authorList>
            <consortium name="US DOE Joint Genome Institute (JGI-PGF)"/>
            <person name="Walter F."/>
            <person name="Albersmeier A."/>
            <person name="Kalinowski J."/>
            <person name="Ruckert C."/>
        </authorList>
    </citation>
    <scope>NUCLEOTIDE SEQUENCE</scope>
    <source>
        <strain evidence="2">JCM 4633</strain>
    </source>
</reference>
<reference evidence="2" key="2">
    <citation type="submission" date="2020-09" db="EMBL/GenBank/DDBJ databases">
        <authorList>
            <person name="Sun Q."/>
            <person name="Ohkuma M."/>
        </authorList>
    </citation>
    <scope>NUCLEOTIDE SEQUENCE</scope>
    <source>
        <strain evidence="2">JCM 4633</strain>
    </source>
</reference>
<dbReference type="Proteomes" id="UP000646244">
    <property type="component" value="Unassembled WGS sequence"/>
</dbReference>
<dbReference type="AlphaFoldDB" id="A0A918TCI5"/>
<dbReference type="PRINTS" id="PR01217">
    <property type="entry name" value="PRICHEXTENSN"/>
</dbReference>
<feature type="region of interest" description="Disordered" evidence="1">
    <location>
        <begin position="1"/>
        <end position="29"/>
    </location>
</feature>
<name>A0A918TCI5_STRCJ</name>
<proteinExistence type="predicted"/>
<accession>A0A918TCI5</accession>
<evidence type="ECO:0000313" key="3">
    <source>
        <dbReference type="Proteomes" id="UP000646244"/>
    </source>
</evidence>
<comment type="caution">
    <text evidence="2">The sequence shown here is derived from an EMBL/GenBank/DDBJ whole genome shotgun (WGS) entry which is preliminary data.</text>
</comment>
<organism evidence="2 3">
    <name type="scientific">Streptomyces cinnamoneus</name>
    <name type="common">Streptoverticillium cinnamoneum</name>
    <dbReference type="NCBI Taxonomy" id="53446"/>
    <lineage>
        <taxon>Bacteria</taxon>
        <taxon>Bacillati</taxon>
        <taxon>Actinomycetota</taxon>
        <taxon>Actinomycetes</taxon>
        <taxon>Kitasatosporales</taxon>
        <taxon>Streptomycetaceae</taxon>
        <taxon>Streptomyces</taxon>
        <taxon>Streptomyces cinnamoneus group</taxon>
    </lineage>
</organism>
<dbReference type="EMBL" id="BMVB01000002">
    <property type="protein sequence ID" value="GHC37846.1"/>
    <property type="molecule type" value="Genomic_DNA"/>
</dbReference>